<keyword evidence="2" id="KW-0472">Membrane</keyword>
<accession>A0A2J6TE01</accession>
<feature type="transmembrane region" description="Helical" evidence="2">
    <location>
        <begin position="84"/>
        <end position="107"/>
    </location>
</feature>
<evidence type="ECO:0000256" key="2">
    <source>
        <dbReference type="SAM" id="Phobius"/>
    </source>
</evidence>
<dbReference type="RefSeq" id="XP_024738137.1">
    <property type="nucleotide sequence ID" value="XM_024879952.1"/>
</dbReference>
<evidence type="ECO:0008006" key="5">
    <source>
        <dbReference type="Google" id="ProtNLM"/>
    </source>
</evidence>
<dbReference type="Proteomes" id="UP000235371">
    <property type="component" value="Unassembled WGS sequence"/>
</dbReference>
<evidence type="ECO:0000256" key="1">
    <source>
        <dbReference type="SAM" id="MobiDB-lite"/>
    </source>
</evidence>
<sequence length="287" mass="31409">MFFERDNLFSTSAGFVAVSATTTSNTQFSPSSLVIKITKASLSTTPSLSSPAGQSSTPYSNFTTPPWQDPISTSSKGLAIGAKVGIGIGVTLGVLLFLVALAIVSLYHRRRHRQRPPGNNNTDPKSNIHEMITNSNRHELPTNYNIHKTEQENQDGLTTLREITLKPHQERHELDPSSRSMGSELQLNWYPSPSELEATPSRNQAEAALSPPGKQDSVSLKPVAPKPEQGSDEGGTRNIPDIVERIRIKKERLWELQELQHLEEIANRYNSDNVRMTGGEGSGSGTG</sequence>
<keyword evidence="4" id="KW-1185">Reference proteome</keyword>
<organism evidence="3 4">
    <name type="scientific">Hyaloscypha bicolor E</name>
    <dbReference type="NCBI Taxonomy" id="1095630"/>
    <lineage>
        <taxon>Eukaryota</taxon>
        <taxon>Fungi</taxon>
        <taxon>Dikarya</taxon>
        <taxon>Ascomycota</taxon>
        <taxon>Pezizomycotina</taxon>
        <taxon>Leotiomycetes</taxon>
        <taxon>Helotiales</taxon>
        <taxon>Hyaloscyphaceae</taxon>
        <taxon>Hyaloscypha</taxon>
        <taxon>Hyaloscypha bicolor</taxon>
    </lineage>
</organism>
<feature type="compositionally biased region" description="Polar residues" evidence="1">
    <location>
        <begin position="53"/>
        <end position="66"/>
    </location>
</feature>
<keyword evidence="2" id="KW-0812">Transmembrane</keyword>
<protein>
    <recommendedName>
        <fullName evidence="5">Mid2 domain-containing protein</fullName>
    </recommendedName>
</protein>
<evidence type="ECO:0000313" key="4">
    <source>
        <dbReference type="Proteomes" id="UP000235371"/>
    </source>
</evidence>
<feature type="region of interest" description="Disordered" evidence="1">
    <location>
        <begin position="44"/>
        <end position="66"/>
    </location>
</feature>
<reference evidence="3 4" key="1">
    <citation type="submission" date="2016-04" db="EMBL/GenBank/DDBJ databases">
        <title>A degradative enzymes factory behind the ericoid mycorrhizal symbiosis.</title>
        <authorList>
            <consortium name="DOE Joint Genome Institute"/>
            <person name="Martino E."/>
            <person name="Morin E."/>
            <person name="Grelet G."/>
            <person name="Kuo A."/>
            <person name="Kohler A."/>
            <person name="Daghino S."/>
            <person name="Barry K."/>
            <person name="Choi C."/>
            <person name="Cichocki N."/>
            <person name="Clum A."/>
            <person name="Copeland A."/>
            <person name="Hainaut M."/>
            <person name="Haridas S."/>
            <person name="Labutti K."/>
            <person name="Lindquist E."/>
            <person name="Lipzen A."/>
            <person name="Khouja H.-R."/>
            <person name="Murat C."/>
            <person name="Ohm R."/>
            <person name="Olson A."/>
            <person name="Spatafora J."/>
            <person name="Veneault-Fourrey C."/>
            <person name="Henrissat B."/>
            <person name="Grigoriev I."/>
            <person name="Martin F."/>
            <person name="Perotto S."/>
        </authorList>
    </citation>
    <scope>NUCLEOTIDE SEQUENCE [LARGE SCALE GENOMIC DNA]</scope>
    <source>
        <strain evidence="3 4">E</strain>
    </source>
</reference>
<proteinExistence type="predicted"/>
<dbReference type="GeneID" id="36588029"/>
<feature type="region of interest" description="Disordered" evidence="1">
    <location>
        <begin position="191"/>
        <end position="241"/>
    </location>
</feature>
<dbReference type="InParanoid" id="A0A2J6TE01"/>
<evidence type="ECO:0000313" key="3">
    <source>
        <dbReference type="EMBL" id="PMD61233.1"/>
    </source>
</evidence>
<gene>
    <name evidence="3" type="ORF">K444DRAFT_611492</name>
</gene>
<name>A0A2J6TE01_9HELO</name>
<dbReference type="AlphaFoldDB" id="A0A2J6TE01"/>
<keyword evidence="2" id="KW-1133">Transmembrane helix</keyword>
<dbReference type="OrthoDB" id="3562496at2759"/>
<dbReference type="EMBL" id="KZ613786">
    <property type="protein sequence ID" value="PMD61233.1"/>
    <property type="molecule type" value="Genomic_DNA"/>
</dbReference>